<feature type="chain" id="PRO_5037137160" evidence="1">
    <location>
        <begin position="25"/>
        <end position="155"/>
    </location>
</feature>
<proteinExistence type="predicted"/>
<reference evidence="3" key="1">
    <citation type="submission" date="2022-11" db="UniProtKB">
        <authorList>
            <consortium name="WormBaseParasite"/>
        </authorList>
    </citation>
    <scope>IDENTIFICATION</scope>
</reference>
<accession>A0A914UT23</accession>
<evidence type="ECO:0000313" key="2">
    <source>
        <dbReference type="Proteomes" id="UP000887566"/>
    </source>
</evidence>
<name>A0A914UT23_9BILA</name>
<dbReference type="Proteomes" id="UP000887566">
    <property type="component" value="Unplaced"/>
</dbReference>
<dbReference type="WBParaSite" id="PSAMB.scaffold122size75306.g2211.t1">
    <property type="protein sequence ID" value="PSAMB.scaffold122size75306.g2211.t1"/>
    <property type="gene ID" value="PSAMB.scaffold122size75306.g2211"/>
</dbReference>
<evidence type="ECO:0000256" key="1">
    <source>
        <dbReference type="SAM" id="SignalP"/>
    </source>
</evidence>
<keyword evidence="1" id="KW-0732">Signal</keyword>
<keyword evidence="2" id="KW-1185">Reference proteome</keyword>
<protein>
    <submittedName>
        <fullName evidence="3">Secreted protein</fullName>
    </submittedName>
</protein>
<dbReference type="AlphaFoldDB" id="A0A914UT23"/>
<sequence>MASTAAVLLVVVGDPLACMRAAIGVIPQWRAAIERVGASPPPTLQVIYPSTAARPTYNTLWSSNSKFYCDSGVFSIMGCVRTFHRCNHHRQPLHENEAEARRAVAHHRQTHTALGQSTEDGEIRARSSSDCLFLSQDVANASGRLTERRFVPLHS</sequence>
<evidence type="ECO:0000313" key="3">
    <source>
        <dbReference type="WBParaSite" id="PSAMB.scaffold122size75306.g2211.t1"/>
    </source>
</evidence>
<organism evidence="2 3">
    <name type="scientific">Plectus sambesii</name>
    <dbReference type="NCBI Taxonomy" id="2011161"/>
    <lineage>
        <taxon>Eukaryota</taxon>
        <taxon>Metazoa</taxon>
        <taxon>Ecdysozoa</taxon>
        <taxon>Nematoda</taxon>
        <taxon>Chromadorea</taxon>
        <taxon>Plectida</taxon>
        <taxon>Plectina</taxon>
        <taxon>Plectoidea</taxon>
        <taxon>Plectidae</taxon>
        <taxon>Plectus</taxon>
    </lineage>
</organism>
<feature type="signal peptide" evidence="1">
    <location>
        <begin position="1"/>
        <end position="24"/>
    </location>
</feature>